<dbReference type="RefSeq" id="XP_033800256.1">
    <property type="nucleotide sequence ID" value="XM_033944365.1"/>
</dbReference>
<proteinExistence type="predicted"/>
<evidence type="ECO:0000313" key="3">
    <source>
        <dbReference type="Proteomes" id="UP000515159"/>
    </source>
</evidence>
<keyword evidence="2" id="KW-0812">Transmembrane</keyword>
<evidence type="ECO:0000313" key="4">
    <source>
        <dbReference type="RefSeq" id="XP_033800256.1"/>
    </source>
</evidence>
<dbReference type="InParanoid" id="A0A6P8RFL7"/>
<reference evidence="4" key="1">
    <citation type="submission" date="2025-08" db="UniProtKB">
        <authorList>
            <consortium name="RefSeq"/>
        </authorList>
    </citation>
    <scope>IDENTIFICATION</scope>
</reference>
<protein>
    <submittedName>
        <fullName evidence="4">Fragile X mental retardation 1 neighbor protein isoform X1</fullName>
    </submittedName>
</protein>
<dbReference type="InterPro" id="IPR055331">
    <property type="entry name" value="FMR1-like"/>
</dbReference>
<dbReference type="OrthoDB" id="9427069at2759"/>
<accession>A0A6P8RFL7</accession>
<gene>
    <name evidence="4" type="primary">FMR1NB</name>
</gene>
<sequence>MFKLCGVVSVKKCNGIQPSNKLRMDLRIQLVGTCMTLVLLACFTSSFPSPNDKPLSVNQETLENHENGRDMGIGILNFFNPKTCSTRNSIRIVCNEDQETNETMCLIKKCCPAKEYIKCYKPIRDKAQWAFRISLLGLAVLTLLGCFPILCCHVLQRCKWTNPLQEENKEVSTLKRKQAEKTENIGGFILDLLKEDAEYRKKKKEELLLNTGKLKTDGASLKPPNGGFSERGQRAATPLIAELQKIVLNNKWTNPLQEENKEVSTLKRKQAEKTENIGGFILDLLKEDAEYRKKKKEGGFSERGQRAATPLIAELQKIVLNNKWTNPLQEENKEVSTLKRKQAEKTENIGGFILDLLKEDAEYRKKKKEELLLNTGKLKTDGASLKPPNGGFSERGQRAATPLIAELQKIVLNK</sequence>
<organism evidence="3 4">
    <name type="scientific">Geotrypetes seraphini</name>
    <name type="common">Gaboon caecilian</name>
    <name type="synonym">Caecilia seraphini</name>
    <dbReference type="NCBI Taxonomy" id="260995"/>
    <lineage>
        <taxon>Eukaryota</taxon>
        <taxon>Metazoa</taxon>
        <taxon>Chordata</taxon>
        <taxon>Craniata</taxon>
        <taxon>Vertebrata</taxon>
        <taxon>Euteleostomi</taxon>
        <taxon>Amphibia</taxon>
        <taxon>Gymnophiona</taxon>
        <taxon>Geotrypetes</taxon>
    </lineage>
</organism>
<evidence type="ECO:0000256" key="1">
    <source>
        <dbReference type="SAM" id="MobiDB-lite"/>
    </source>
</evidence>
<evidence type="ECO:0000256" key="2">
    <source>
        <dbReference type="SAM" id="Phobius"/>
    </source>
</evidence>
<keyword evidence="2" id="KW-1133">Transmembrane helix</keyword>
<keyword evidence="3" id="KW-1185">Reference proteome</keyword>
<name>A0A6P8RFL7_GEOSA</name>
<feature type="transmembrane region" description="Helical" evidence="2">
    <location>
        <begin position="129"/>
        <end position="150"/>
    </location>
</feature>
<dbReference type="AlphaFoldDB" id="A0A6P8RFL7"/>
<dbReference type="PANTHER" id="PTHR37360:SF1">
    <property type="entry name" value="FMR1 NEIGHBOR PROTEIN"/>
    <property type="match status" value="1"/>
</dbReference>
<dbReference type="CTD" id="158521"/>
<dbReference type="KEGG" id="gsh:117360512"/>
<feature type="region of interest" description="Disordered" evidence="1">
    <location>
        <begin position="379"/>
        <end position="398"/>
    </location>
</feature>
<dbReference type="PANTHER" id="PTHR37360">
    <property type="entry name" value="FRAGILE X MENTAL RETARDATION 1 NEIGHBOR PROTEIN"/>
    <property type="match status" value="1"/>
</dbReference>
<keyword evidence="2" id="KW-0472">Membrane</keyword>
<dbReference type="GeneID" id="117360512"/>
<dbReference type="Proteomes" id="UP000515159">
    <property type="component" value="Chromosome 5"/>
</dbReference>